<dbReference type="Pfam" id="PF12774">
    <property type="entry name" value="AAA_6"/>
    <property type="match status" value="1"/>
</dbReference>
<keyword evidence="11" id="KW-0970">Cilium biogenesis/degradation</keyword>
<dbReference type="OrthoDB" id="447173at2759"/>
<dbReference type="Gene3D" id="3.40.50.300">
    <property type="entry name" value="P-loop containing nucleotide triphosphate hydrolases"/>
    <property type="match status" value="5"/>
</dbReference>
<feature type="domain" description="Dynein heavy chain tail" evidence="23">
    <location>
        <begin position="193"/>
        <end position="647"/>
    </location>
</feature>
<evidence type="ECO:0000259" key="31">
    <source>
        <dbReference type="Pfam" id="PF21264"/>
    </source>
</evidence>
<evidence type="ECO:0000259" key="24">
    <source>
        <dbReference type="Pfam" id="PF08393"/>
    </source>
</evidence>
<accession>A0A653BUW2</accession>
<dbReference type="FunFam" id="1.20.920.20:FF:000002">
    <property type="entry name" value="Cytoplasmic dynein 1 heavy chain"/>
    <property type="match status" value="1"/>
</dbReference>
<dbReference type="Gene3D" id="1.10.8.1220">
    <property type="match status" value="1"/>
</dbReference>
<evidence type="ECO:0000256" key="4">
    <source>
        <dbReference type="ARBA" id="ARBA00008887"/>
    </source>
</evidence>
<feature type="domain" description="Dynein heavy chain hydrolytic ATP-binding dynein motor region" evidence="25">
    <location>
        <begin position="1618"/>
        <end position="1956"/>
    </location>
</feature>
<dbReference type="InterPro" id="IPR026983">
    <property type="entry name" value="DHC"/>
</dbReference>
<dbReference type="GO" id="GO:0051959">
    <property type="term" value="F:dynein light intermediate chain binding"/>
    <property type="evidence" value="ECO:0007669"/>
    <property type="project" value="InterPro"/>
</dbReference>
<evidence type="ECO:0000256" key="9">
    <source>
        <dbReference type="ARBA" id="ARBA00022737"/>
    </source>
</evidence>
<keyword evidence="7" id="KW-0963">Cytoplasm</keyword>
<dbReference type="InterPro" id="IPR035699">
    <property type="entry name" value="AAA_6"/>
</dbReference>
<dbReference type="PANTHER" id="PTHR45703">
    <property type="entry name" value="DYNEIN HEAVY CHAIN"/>
    <property type="match status" value="1"/>
</dbReference>
<dbReference type="InterPro" id="IPR054354">
    <property type="entry name" value="DYNC2H1-like_lid"/>
</dbReference>
<dbReference type="InterPro" id="IPR056759">
    <property type="entry name" value="DYH2-5-8_CC"/>
</dbReference>
<feature type="domain" description="Dynein 2 heavy chain 1 cytoplasmic ATPase lid" evidence="32">
    <location>
        <begin position="2402"/>
        <end position="2495"/>
    </location>
</feature>
<dbReference type="Pfam" id="PF18199">
    <property type="entry name" value="Dynein_C"/>
    <property type="match status" value="1"/>
</dbReference>
<dbReference type="GO" id="GO:0030286">
    <property type="term" value="C:dynein complex"/>
    <property type="evidence" value="ECO:0007669"/>
    <property type="project" value="UniProtKB-KW"/>
</dbReference>
<dbReference type="Pfam" id="PF25007">
    <property type="entry name" value="DYH2-5-8_CC"/>
    <property type="match status" value="1"/>
</dbReference>
<dbReference type="Pfam" id="PF21264">
    <property type="entry name" value="DYNC2H1_AAA_dom"/>
    <property type="match status" value="1"/>
</dbReference>
<dbReference type="InterPro" id="IPR013602">
    <property type="entry name" value="Dynein_heavy_linker"/>
</dbReference>
<feature type="domain" description="Dynein heavy chain linker" evidence="24">
    <location>
        <begin position="1091"/>
        <end position="1489"/>
    </location>
</feature>
<evidence type="ECO:0000259" key="30">
    <source>
        <dbReference type="Pfam" id="PF18199"/>
    </source>
</evidence>
<feature type="domain" description="Dynein axonemal heavy chain 2/5/8 coiled-coil" evidence="33">
    <location>
        <begin position="901"/>
        <end position="1011"/>
    </location>
</feature>
<sequence>MSSYAKKSFINAVGTYLCMSFAEDKWDEDIRGLEELQAYLEDQNVLIICAIVKDVEEHKRIQFSRTVEDETYDHLVIFVKNRPCVPVDENLFLNIQIITISGSPALSLYQSLSNVYLPLLQKGEQKNIQRPILNLQNDLRSIIFNESAKKDVAINTQEDSSLLVIESIDHEMRYWDTAMTNSNKKDKLNKAACADFRKILSSVAKDFSIIEALSTNEVEDVLEKAHNMLDDLWKHEPPYPKDRMKHLMDIIAESLWRFASSKLSSHNVWTSEYLVVLDLLSQQISLSEKWLTTCKQLTEIFWPNYYANPWKEPVYQPQDLLQFVSLLKEILSIRTFHKQLVKLLTPAEQLELKTEERFQPFIDADIFVYGEDISHSLEKARKQFEHLIESAERRVAIKLKKQFSSVNANTRQLLYEFSRYSELLARPVLRQELLSERQYLLALLFDYVKQIQTETISESPVINTRYDIPQIVKEITQVRQLESRANEVQTVANKLLSDLQSYEDLKPLVNETLKDLKQQHSELFDSWSSDVIGHIKSNRLSLKESEPVVQFSKDQLMEVNYSPRLVVLISEVRQLKAMGYQIPNIIEQTSDHAKKFMKHARILEQIANFHNIIGDRMIPCLKPLMLNGALELSKLVQEQEVVSWGEERSVEKYVETLKTVVEKLSKQNNMLTNYHNQAMEKIYSLREVDLIKEYSKWKDVAKQVRNILNQVEAKGFKNLQTWKKFLDNELAMILEKQYINSLDSLHLYLPEIYVDLTYRNLNLGYSPPEEQLKKIYEQQLKRFLDTPLSFRGISDDDSIFKEIAGRNGEALKNVTKHTNELFDQLKKVIEHWQSWIQLESLDVTKLTSWQHWDIHFRASKTFGQETAKLSSTEERVGCFVISLSRLRSDLESHNRSYWDQLIYSLKDSIAQDVVKLQDYINHSTSALTRQPLTIEEIGESGVVHENILKEAPLMASTFEELMRKSKTLASWTKEQVESVNRIKGAWDRLQSLLENHQHIIEKQMETIRTTLNVRRENLEKELEHFVAKWEQVKPRPHSGAYSDDSLKDLLVQLQGIRNKRIEWKAILLKKDELMNDFDKFGVQKPEFPVIEEVEKDIDKQEQSWNIFEEFNTELSELSEQHWIVFRKKLYLFDDFVKKWIKKLSDCEQSALVTRLLQEADKFESVAPLLKYVRGDDFSEKHWMDTLNLLEIQFKPVDQLLLNDFLEVSHNIVDKNKELQVISKKAASEIIVRQALSELDQWDVQCRFILTPHVDSTGKQMPLVKDYKTILNQIGDHQSLLQSIKFSADYESFADKANMWETKLGDLDHYVTSLMNVQRKWLYLEPIFASGTLAQEKMRFDRIDRDFKHVLHYIEKDLRVGVLCRYPNLKSLLDTSLDQLSKCQNSLNNFLKEKREQFPRFLFLSDDDLLEVIGQSSKEHVIQSHLKKIFAGINSVKLDESGLNIVAICSAEGEVVNLSNFVSIKHPIEQWLNVLVKEMQRTLKDLLVNCQNEKQAPDPLMYPSQILCLSDSITFTAKCEQAISSMTLPPLLAKYKTQLVHYSSLELNSGQSTSESDNVLTIKLKALLLDTIHYITVLEELINNNVSKLSDWVWQKQLRYYVNSAGDVTIKMANARMDYSYEYLGNAPKLVQTTLTDRCFLTLTQAIHLGMGGNPYGPAGTGKTESVKALGGLLGRQVLVFNCDEGIDTNGMGRILIGLVKTGAWGCFDEFNRLDEATLSAISMIIHPIQVAIRQHQETVEVLEQKVPVNKHCGIFVTLNPAGGAYGGRNKLPDNLKQLFRPVVMTHPDHVQIAKSLLHCDGYQNADVIATKLVTVYDLAGNLLSKQKHYDFGLRAIKTVLSGCGRALKNYKVKNRTGSIDYETEMGIVMQVLKTDTFSKLSFNDSLKFDMIIRDVFKEKSIEVNREETLIKGLEDSFEELGIVKNNRQINKCLEFYEQLQQRMGVVIVGPPSSGKSTIRSLLQKALVKQGYQIKCYSFNPKSMPRSSLLGKTDSDSNQWSAGVLTNYSLQAASENSEVWSWITCDGDIDPDWVESLNSVLDDNRLLSLPSGWRIQFGSNVNFVFETDNLDNASPATISRIGIVFLSEEDLSVTHYIEKFVNGLHEEQKLSLAPLINDHFSNAIKWITNDAEIIINCSKIAIAETGLSQLIDARTKAHFCVALINSLGQQLQEDFREIFAQQVFDWVGETPPPLLLKCHYNSDRDIVDSYYTNSNITIADISNGLPLIYTGQVNQYLDIMRIWISNNRHFLIVGQHGSAKTSMLQTLVNERTDASMVILYCTAHLGPSSVVTKLFENCILVNAHKGKVLKPKKGNLILHLKNLHLLKPDKWGSNILIEFLNQLMVYRGFYDTNVEFIAVENLLIVGSLTVANNVSKRFISNLRIMNVNTPEPEDFAVIISTYLASILKSTFPKKNFPKAKAVKLSTSMIAISEQVKSRFQMNKKHYIFSPHDLTEWCNSITRYSSSGVDDIEPYILECVVHEALGIFGHKLVDNQEYDALCSIIHETLQSQWGGMDYLKKLTDVFYVPTDQSSNLCALNEKDWSDVVQNGISIYERDGPTLSLVVTEDLLHITANVTKTLSMPGGHLLLIGKSGTGRRSAVKITSALRSAKLIEPALDTQPHFNNDLKIAMQQSGLEGEEVYLLIGDHILSNGTNYDKINLLISASEVPELYSTTELDSLVKGLKDDLERENFDGSLIQYFTERVRRKLHVIICLDADNESLWNILQDCLYFTQNCRILWKTHWSKDAIENVPRKIMIQDSCYDLKMTCIEKFPKIYQNTCLDVLTPSRYVTMIKHYEEILEEKLSDIKTKQTKLQAGVGKLNEAKELVKKLKQDAVEQQVKLEEKQSKANAALDMISNTMKNANTHKEEMEVLKNKTEEENQKLMRRKKEIELELSEVEPLIQQARSAVGNIKSEALSEIRSLRAPPEIIRDILEGVLRLMGIQDTSWNSMKTFLAKRGVKEEIRSFDATRISTENRQAVEKLIANKSDSFDEKSAKRASVAAAPLASWVVANVKYSYVLDKIRPLEREQHKLKQNLSEAEAHLGELSAGLLDVDATVAKLKQQLSDYTKEAAEIEIGLKKAQATLASAEGLVSKLSDEFERWQYQLQELSDQMHGLPNDCLIAAAFLVYLSTSPEDKRTELLNVWRVELETREIDIESFFSSERERTLWQSEGISSDRLSLQNAIMILKASIVPLLIDPTSVAVNWIKRHFEGRNIEVTTQNCPKFNTMLELAIRFGKVFIVEEIDDVSPTLLQVLKKELLHQGERKLIKLNGKFMDYNPDFKLILCTRNERMSLPSYIIPLVNLMNFTVTHVGLTEQLLSAAVLQENPDLENRKKQLLREKEELQEKQYHLQNQLLENLVGCKGDILEDKNLLDSLNETKSSSEAIVVALKESTEVQDKLKLEYDIYKDICKSGSSLYFACNEFAKTNILYLLSVPTFTKLFLKALQTYQDLHKTSALQEKHLLSTVYSYVSRGIFKYDRLKMLLYIAHKLYPREIPLDEWNIFLGNVNTTNNDSGNIPTWIPKYSEYAVANLQLAFPDLFKKLKLDEKHAWNDFMNGNDPKFPSHCSLSEFQKVLVVQALRPDLLYTTMTRCALNITGLKSLDPAVLDLHTIYKESNCNEPILLLASSGTNSFDEIGELAQKFQNGIFTQIAMGEGLEAKALLALRQCAESGTWLILKNLHLVTYWLPVLTQNLKNLNPKESFRLWLISEPTPNFYFVLAQNSLKVVCETSQGLKNNLLRTYSNYGSKYIDKLNNTSAKIFFAVSCVHALLQERRKYIPQGWSKPYDFSETDLFTSIRLIEELWNNQSIQTQWNFISGLFSYAVYGGKIENLDDMSILDSYTRQYFSDEILSHRWKLFDLDINLPSVAKFEEYIKCIKLIPSKDDPSIFGLPQNIDRAWEKQMSSSAISELKSLSLCSTITSKIDQNVLQKGLTPFMSVWKKLNQGLDFIRTTPESKIAAGDSPLRIFLIEEFESALNLIHTIHKSLSNLKKMCKGGIIPDEKESSIGKSLLNYETPKRWLSIWNGPKEPTRFMRSVVMKTEEISKWKNENVETLIQQPLSLSSLFRPEAFLAAHKQTFARSKAATLDELFLEANWRQTEEECLILKDMLIEGGVLENGALKKCKPDSENTSTVPRCYISWSTKRFIEDGDKLEVPLYATSDKQQKLTCLQVPTDKEDKDKWIQAGLAFYLEV</sequence>
<dbReference type="Gene3D" id="3.10.490.20">
    <property type="match status" value="1"/>
</dbReference>
<evidence type="ECO:0000256" key="2">
    <source>
        <dbReference type="ARBA" id="ARBA00004202"/>
    </source>
</evidence>
<dbReference type="InterPro" id="IPR049400">
    <property type="entry name" value="DYNC2H1_AAA_dom"/>
</dbReference>
<evidence type="ECO:0000313" key="35">
    <source>
        <dbReference type="Proteomes" id="UP000410492"/>
    </source>
</evidence>
<evidence type="ECO:0000259" key="27">
    <source>
        <dbReference type="Pfam" id="PF12780"/>
    </source>
</evidence>
<dbReference type="Gene3D" id="6.10.140.1060">
    <property type="match status" value="1"/>
</dbReference>
<dbReference type="InterPro" id="IPR013594">
    <property type="entry name" value="Dynein_heavy_tail"/>
</dbReference>
<evidence type="ECO:0000256" key="12">
    <source>
        <dbReference type="ARBA" id="ARBA00022840"/>
    </source>
</evidence>
<organism evidence="34 35">
    <name type="scientific">Callosobruchus maculatus</name>
    <name type="common">Southern cowpea weevil</name>
    <name type="synonym">Pulse bruchid</name>
    <dbReference type="NCBI Taxonomy" id="64391"/>
    <lineage>
        <taxon>Eukaryota</taxon>
        <taxon>Metazoa</taxon>
        <taxon>Ecdysozoa</taxon>
        <taxon>Arthropoda</taxon>
        <taxon>Hexapoda</taxon>
        <taxon>Insecta</taxon>
        <taxon>Pterygota</taxon>
        <taxon>Neoptera</taxon>
        <taxon>Endopterygota</taxon>
        <taxon>Coleoptera</taxon>
        <taxon>Polyphaga</taxon>
        <taxon>Cucujiformia</taxon>
        <taxon>Chrysomeloidea</taxon>
        <taxon>Chrysomelidae</taxon>
        <taxon>Bruchinae</taxon>
        <taxon>Bruchini</taxon>
        <taxon>Callosobruchus</taxon>
    </lineage>
</organism>
<evidence type="ECO:0000256" key="5">
    <source>
        <dbReference type="ARBA" id="ARBA00022473"/>
    </source>
</evidence>
<dbReference type="InterPro" id="IPR004273">
    <property type="entry name" value="Dynein_heavy_D6_P-loop"/>
</dbReference>
<dbReference type="Pfam" id="PF03028">
    <property type="entry name" value="Dynein_heavy"/>
    <property type="match status" value="1"/>
</dbReference>
<keyword evidence="18" id="KW-0206">Cytoskeleton</keyword>
<evidence type="ECO:0000259" key="28">
    <source>
        <dbReference type="Pfam" id="PF12781"/>
    </source>
</evidence>
<evidence type="ECO:0000259" key="23">
    <source>
        <dbReference type="Pfam" id="PF08385"/>
    </source>
</evidence>
<evidence type="ECO:0000256" key="1">
    <source>
        <dbReference type="ARBA" id="ARBA00004138"/>
    </source>
</evidence>
<gene>
    <name evidence="34" type="ORF">CALMAC_LOCUS3865</name>
</gene>
<dbReference type="Pfam" id="PF12775">
    <property type="entry name" value="AAA_7"/>
    <property type="match status" value="1"/>
</dbReference>
<feature type="coiled-coil region" evidence="21">
    <location>
        <begin position="3023"/>
        <end position="3113"/>
    </location>
</feature>
<dbReference type="Pfam" id="PF12780">
    <property type="entry name" value="AAA_8"/>
    <property type="match status" value="1"/>
</dbReference>
<dbReference type="FunFam" id="3.40.50.300:FF:000071">
    <property type="entry name" value="Cytoplasmic dynein heavy chain 1"/>
    <property type="match status" value="1"/>
</dbReference>
<dbReference type="InterPro" id="IPR042219">
    <property type="entry name" value="AAA_lid_11_sf"/>
</dbReference>
<keyword evidence="12" id="KW-0067">ATP-binding</keyword>
<evidence type="ECO:0000256" key="13">
    <source>
        <dbReference type="ARBA" id="ARBA00023017"/>
    </source>
</evidence>
<dbReference type="Gene3D" id="1.20.58.1120">
    <property type="match status" value="1"/>
</dbReference>
<dbReference type="InterPro" id="IPR035706">
    <property type="entry name" value="AAA_9"/>
</dbReference>
<feature type="coiled-coil region" evidence="21">
    <location>
        <begin position="478"/>
        <end position="519"/>
    </location>
</feature>
<evidence type="ECO:0000256" key="11">
    <source>
        <dbReference type="ARBA" id="ARBA00022794"/>
    </source>
</evidence>
<feature type="domain" description="Dynein heavy chain region D6 P-loop" evidence="22">
    <location>
        <begin position="3621"/>
        <end position="3730"/>
    </location>
</feature>
<keyword evidence="19" id="KW-0966">Cell projection</keyword>
<feature type="coiled-coil region" evidence="21">
    <location>
        <begin position="3322"/>
        <end position="3356"/>
    </location>
</feature>
<dbReference type="GO" id="GO:0007018">
    <property type="term" value="P:microtubule-based movement"/>
    <property type="evidence" value="ECO:0007669"/>
    <property type="project" value="InterPro"/>
</dbReference>
<dbReference type="SUPFAM" id="SSF90257">
    <property type="entry name" value="Myosin rod fragments"/>
    <property type="match status" value="1"/>
</dbReference>
<comment type="similarity">
    <text evidence="4">Belongs to the dynein heavy chain family.</text>
</comment>
<dbReference type="Pfam" id="PF22597">
    <property type="entry name" value="DYN_lid"/>
    <property type="match status" value="1"/>
</dbReference>
<dbReference type="Proteomes" id="UP000410492">
    <property type="component" value="Unassembled WGS sequence"/>
</dbReference>
<feature type="domain" description="Dynein heavy chain C-terminal" evidence="30">
    <location>
        <begin position="3941"/>
        <end position="4193"/>
    </location>
</feature>
<dbReference type="InterPro" id="IPR042228">
    <property type="entry name" value="Dynein_linker_3"/>
</dbReference>
<dbReference type="Gene3D" id="1.20.920.20">
    <property type="match status" value="1"/>
</dbReference>
<evidence type="ECO:0000256" key="18">
    <source>
        <dbReference type="ARBA" id="ARBA00023212"/>
    </source>
</evidence>
<keyword evidence="13" id="KW-0243">Dynein</keyword>
<evidence type="ECO:0000256" key="19">
    <source>
        <dbReference type="ARBA" id="ARBA00023273"/>
    </source>
</evidence>
<protein>
    <recommendedName>
        <fullName evidence="20">Cytoplasmic dynein 2 heavy chain 1</fullName>
    </recommendedName>
</protein>
<dbReference type="InterPro" id="IPR043157">
    <property type="entry name" value="Dynein_AAA1S"/>
</dbReference>
<dbReference type="Gene3D" id="1.20.1270.280">
    <property type="match status" value="1"/>
</dbReference>
<dbReference type="Gene3D" id="1.20.920.30">
    <property type="match status" value="1"/>
</dbReference>
<dbReference type="GO" id="GO:0005524">
    <property type="term" value="F:ATP binding"/>
    <property type="evidence" value="ECO:0007669"/>
    <property type="project" value="UniProtKB-KW"/>
</dbReference>
<name>A0A653BUW2_CALMS</name>
<dbReference type="Pfam" id="PF08385">
    <property type="entry name" value="DHC_N1"/>
    <property type="match status" value="1"/>
</dbReference>
<evidence type="ECO:0000256" key="10">
    <source>
        <dbReference type="ARBA" id="ARBA00022741"/>
    </source>
</evidence>
<dbReference type="PANTHER" id="PTHR45703:SF22">
    <property type="entry name" value="DYNEIN CYTOPLASMIC 2 HEAVY CHAIN 1"/>
    <property type="match status" value="1"/>
</dbReference>
<evidence type="ECO:0000256" key="20">
    <source>
        <dbReference type="ARBA" id="ARBA00023902"/>
    </source>
</evidence>
<dbReference type="GO" id="GO:0008569">
    <property type="term" value="F:minus-end-directed microtubule motor activity"/>
    <property type="evidence" value="ECO:0007669"/>
    <property type="project" value="InterPro"/>
</dbReference>
<proteinExistence type="inferred from homology"/>
<evidence type="ECO:0000256" key="3">
    <source>
        <dbReference type="ARBA" id="ARBA00004245"/>
    </source>
</evidence>
<evidence type="ECO:0000259" key="33">
    <source>
        <dbReference type="Pfam" id="PF25007"/>
    </source>
</evidence>
<keyword evidence="6" id="KW-1003">Cell membrane</keyword>
<dbReference type="InterPro" id="IPR024743">
    <property type="entry name" value="Dynein_HC_stalk"/>
</dbReference>
<dbReference type="Pfam" id="PF12781">
    <property type="entry name" value="AAA_9"/>
    <property type="match status" value="1"/>
</dbReference>
<dbReference type="Gene3D" id="3.20.180.20">
    <property type="entry name" value="Dynein heavy chain, N-terminal domain 2"/>
    <property type="match status" value="1"/>
</dbReference>
<evidence type="ECO:0000256" key="8">
    <source>
        <dbReference type="ARBA" id="ARBA00022701"/>
    </source>
</evidence>
<dbReference type="Gene3D" id="1.10.8.710">
    <property type="match status" value="1"/>
</dbReference>
<dbReference type="InterPro" id="IPR041658">
    <property type="entry name" value="AAA_lid_11"/>
</dbReference>
<evidence type="ECO:0000259" key="22">
    <source>
        <dbReference type="Pfam" id="PF03028"/>
    </source>
</evidence>
<dbReference type="Pfam" id="PF12777">
    <property type="entry name" value="MT"/>
    <property type="match status" value="1"/>
</dbReference>
<comment type="subcellular location">
    <subcellularLocation>
        <location evidence="2">Cell membrane</location>
        <topology evidence="2">Peripheral membrane protein</topology>
    </subcellularLocation>
    <subcellularLocation>
        <location evidence="1">Cell projection</location>
        <location evidence="1">Cilium</location>
    </subcellularLocation>
    <subcellularLocation>
        <location evidence="3">Cytoplasm</location>
        <location evidence="3">Cytoskeleton</location>
    </subcellularLocation>
</comment>
<evidence type="ECO:0000256" key="16">
    <source>
        <dbReference type="ARBA" id="ARBA00023136"/>
    </source>
</evidence>
<evidence type="ECO:0000256" key="17">
    <source>
        <dbReference type="ARBA" id="ARBA00023175"/>
    </source>
</evidence>
<dbReference type="SUPFAM" id="SSF52540">
    <property type="entry name" value="P-loop containing nucleoside triphosphate hydrolases"/>
    <property type="match status" value="3"/>
</dbReference>
<keyword evidence="17" id="KW-0505">Motor protein</keyword>
<keyword evidence="35" id="KW-1185">Reference proteome</keyword>
<keyword evidence="14 21" id="KW-0175">Coiled coil</keyword>
<evidence type="ECO:0000259" key="29">
    <source>
        <dbReference type="Pfam" id="PF18198"/>
    </source>
</evidence>
<evidence type="ECO:0000256" key="7">
    <source>
        <dbReference type="ARBA" id="ARBA00022490"/>
    </source>
</evidence>
<dbReference type="InterPro" id="IPR024317">
    <property type="entry name" value="Dynein_heavy_chain_D4_dom"/>
</dbReference>
<keyword evidence="15" id="KW-0969">Cilium</keyword>
<keyword evidence="10" id="KW-0547">Nucleotide-binding</keyword>
<feature type="domain" description="Cytoplasmic dynein 2 heavy chain 1 AAA+ ATPase" evidence="31">
    <location>
        <begin position="2092"/>
        <end position="2186"/>
    </location>
</feature>
<dbReference type="GO" id="GO:0005929">
    <property type="term" value="C:cilium"/>
    <property type="evidence" value="ECO:0007669"/>
    <property type="project" value="UniProtKB-SubCell"/>
</dbReference>
<dbReference type="Pfam" id="PF18198">
    <property type="entry name" value="AAA_lid_11"/>
    <property type="match status" value="1"/>
</dbReference>
<dbReference type="FunFam" id="3.20.180.20:FF:000002">
    <property type="entry name" value="Cytoplasmic dynein heavy chain 1"/>
    <property type="match status" value="1"/>
</dbReference>
<feature type="domain" description="Dynein heavy chain AAA lid" evidence="29">
    <location>
        <begin position="3761"/>
        <end position="3897"/>
    </location>
</feature>
<keyword evidence="16" id="KW-0472">Membrane</keyword>
<feature type="coiled-coil region" evidence="21">
    <location>
        <begin position="2814"/>
        <end position="2894"/>
    </location>
</feature>
<dbReference type="GO" id="GO:0005886">
    <property type="term" value="C:plasma membrane"/>
    <property type="evidence" value="ECO:0007669"/>
    <property type="project" value="UniProtKB-SubCell"/>
</dbReference>
<feature type="domain" description="Dynein heavy chain AAA module D4" evidence="27">
    <location>
        <begin position="2560"/>
        <end position="2762"/>
    </location>
</feature>
<keyword evidence="8" id="KW-0493">Microtubule</keyword>
<dbReference type="GO" id="GO:0030030">
    <property type="term" value="P:cell projection organization"/>
    <property type="evidence" value="ECO:0007669"/>
    <property type="project" value="UniProtKB-KW"/>
</dbReference>
<evidence type="ECO:0000256" key="21">
    <source>
        <dbReference type="SAM" id="Coils"/>
    </source>
</evidence>
<dbReference type="InterPro" id="IPR027417">
    <property type="entry name" value="P-loop_NTPase"/>
</dbReference>
<evidence type="ECO:0000256" key="14">
    <source>
        <dbReference type="ARBA" id="ARBA00023054"/>
    </source>
</evidence>
<dbReference type="InterPro" id="IPR043160">
    <property type="entry name" value="Dynein_C_barrel"/>
</dbReference>
<evidence type="ECO:0000313" key="34">
    <source>
        <dbReference type="EMBL" id="VEN39260.1"/>
    </source>
</evidence>
<evidence type="ECO:0000259" key="26">
    <source>
        <dbReference type="Pfam" id="PF12777"/>
    </source>
</evidence>
<feature type="domain" description="Dynein heavy chain coiled coil stalk" evidence="26">
    <location>
        <begin position="2813"/>
        <end position="3146"/>
    </location>
</feature>
<feature type="domain" description="Dynein heavy chain ATP-binding dynein motor region" evidence="28">
    <location>
        <begin position="3170"/>
        <end position="3388"/>
    </location>
</feature>
<evidence type="ECO:0000256" key="15">
    <source>
        <dbReference type="ARBA" id="ARBA00023069"/>
    </source>
</evidence>
<dbReference type="EMBL" id="CAACVG010005413">
    <property type="protein sequence ID" value="VEN39260.1"/>
    <property type="molecule type" value="Genomic_DNA"/>
</dbReference>
<evidence type="ECO:0000256" key="6">
    <source>
        <dbReference type="ARBA" id="ARBA00022475"/>
    </source>
</evidence>
<dbReference type="GO" id="GO:0005874">
    <property type="term" value="C:microtubule"/>
    <property type="evidence" value="ECO:0007669"/>
    <property type="project" value="UniProtKB-KW"/>
</dbReference>
<keyword evidence="9" id="KW-0677">Repeat</keyword>
<evidence type="ECO:0000259" key="25">
    <source>
        <dbReference type="Pfam" id="PF12774"/>
    </source>
</evidence>
<dbReference type="Gene3D" id="1.20.140.100">
    <property type="entry name" value="Dynein heavy chain, N-terminal domain 2"/>
    <property type="match status" value="1"/>
</dbReference>
<evidence type="ECO:0000259" key="32">
    <source>
        <dbReference type="Pfam" id="PF22597"/>
    </source>
</evidence>
<dbReference type="Gene3D" id="1.10.8.720">
    <property type="entry name" value="Region D6 of dynein motor"/>
    <property type="match status" value="1"/>
</dbReference>
<dbReference type="GO" id="GO:0045505">
    <property type="term" value="F:dynein intermediate chain binding"/>
    <property type="evidence" value="ECO:0007669"/>
    <property type="project" value="InterPro"/>
</dbReference>
<dbReference type="InterPro" id="IPR042222">
    <property type="entry name" value="Dynein_2_N"/>
</dbReference>
<dbReference type="Pfam" id="PF08393">
    <property type="entry name" value="DHC_N2"/>
    <property type="match status" value="1"/>
</dbReference>
<reference evidence="34 35" key="1">
    <citation type="submission" date="2019-01" db="EMBL/GenBank/DDBJ databases">
        <authorList>
            <person name="Sayadi A."/>
        </authorList>
    </citation>
    <scope>NUCLEOTIDE SEQUENCE [LARGE SCALE GENOMIC DNA]</scope>
</reference>
<dbReference type="InterPro" id="IPR041228">
    <property type="entry name" value="Dynein_C"/>
</dbReference>
<keyword evidence="5" id="KW-0217">Developmental protein</keyword>